<evidence type="ECO:0000313" key="2">
    <source>
        <dbReference type="EMBL" id="PKI68116.1"/>
    </source>
</evidence>
<feature type="domain" description="Reverse transcriptase Ty1/copia-type" evidence="1">
    <location>
        <begin position="234"/>
        <end position="278"/>
    </location>
</feature>
<evidence type="ECO:0000313" key="3">
    <source>
        <dbReference type="Proteomes" id="UP000233551"/>
    </source>
</evidence>
<reference evidence="2 3" key="1">
    <citation type="submission" date="2017-11" db="EMBL/GenBank/DDBJ databases">
        <title>De-novo sequencing of pomegranate (Punica granatum L.) genome.</title>
        <authorList>
            <person name="Akparov Z."/>
            <person name="Amiraslanov A."/>
            <person name="Hajiyeva S."/>
            <person name="Abbasov M."/>
            <person name="Kaur K."/>
            <person name="Hamwieh A."/>
            <person name="Solovyev V."/>
            <person name="Salamov A."/>
            <person name="Braich B."/>
            <person name="Kosarev P."/>
            <person name="Mahmoud A."/>
            <person name="Hajiyev E."/>
            <person name="Babayeva S."/>
            <person name="Izzatullayeva V."/>
            <person name="Mammadov A."/>
            <person name="Mammadov A."/>
            <person name="Sharifova S."/>
            <person name="Ojaghi J."/>
            <person name="Eynullazada K."/>
            <person name="Bayramov B."/>
            <person name="Abdulazimova A."/>
            <person name="Shahmuradov I."/>
        </authorList>
    </citation>
    <scope>NUCLEOTIDE SEQUENCE [LARGE SCALE GENOMIC DNA]</scope>
    <source>
        <strain evidence="3">cv. AG2017</strain>
        <tissue evidence="2">Leaf</tissue>
    </source>
</reference>
<sequence>MTYLASSRTKLWLRFNSSSRRREDPETSMQTQIANPDYGAWAIGKPVTETNKSYETRHKCPVKVLAALTAFAAQHMTVHVSSAPTAFTAIPAAPRLSRLILEVGTWYSEVLTATSPMIFLRPLPIYISLIYWRRNGTPTREPLLISLIQWVQDPANSALTSLSPEYSVDVSSQPCVPALVQSSSQEAPDTSIALEQPLVDDLAAYDTPSLVTSDSPPTTVTSHPMVTRLQAGVRKPNPSKWVFKPKLKADGKLDRLKARLVAEGFHQEAGVDFLETFS</sequence>
<gene>
    <name evidence="2" type="ORF">CRG98_011712</name>
</gene>
<dbReference type="Proteomes" id="UP000233551">
    <property type="component" value="Unassembled WGS sequence"/>
</dbReference>
<dbReference type="AlphaFoldDB" id="A0A2I0KJZ4"/>
<evidence type="ECO:0000259" key="1">
    <source>
        <dbReference type="Pfam" id="PF07727"/>
    </source>
</evidence>
<proteinExistence type="predicted"/>
<keyword evidence="3" id="KW-1185">Reference proteome</keyword>
<dbReference type="InterPro" id="IPR013103">
    <property type="entry name" value="RVT_2"/>
</dbReference>
<accession>A0A2I0KJZ4</accession>
<organism evidence="2 3">
    <name type="scientific">Punica granatum</name>
    <name type="common">Pomegranate</name>
    <dbReference type="NCBI Taxonomy" id="22663"/>
    <lineage>
        <taxon>Eukaryota</taxon>
        <taxon>Viridiplantae</taxon>
        <taxon>Streptophyta</taxon>
        <taxon>Embryophyta</taxon>
        <taxon>Tracheophyta</taxon>
        <taxon>Spermatophyta</taxon>
        <taxon>Magnoliopsida</taxon>
        <taxon>eudicotyledons</taxon>
        <taxon>Gunneridae</taxon>
        <taxon>Pentapetalae</taxon>
        <taxon>rosids</taxon>
        <taxon>malvids</taxon>
        <taxon>Myrtales</taxon>
        <taxon>Lythraceae</taxon>
        <taxon>Punica</taxon>
    </lineage>
</organism>
<comment type="caution">
    <text evidence="2">The sequence shown here is derived from an EMBL/GenBank/DDBJ whole genome shotgun (WGS) entry which is preliminary data.</text>
</comment>
<dbReference type="STRING" id="22663.A0A2I0KJZ4"/>
<dbReference type="EMBL" id="PGOL01000571">
    <property type="protein sequence ID" value="PKI68116.1"/>
    <property type="molecule type" value="Genomic_DNA"/>
</dbReference>
<name>A0A2I0KJZ4_PUNGR</name>
<protein>
    <recommendedName>
        <fullName evidence="1">Reverse transcriptase Ty1/copia-type domain-containing protein</fullName>
    </recommendedName>
</protein>
<dbReference type="Pfam" id="PF07727">
    <property type="entry name" value="RVT_2"/>
    <property type="match status" value="1"/>
</dbReference>